<proteinExistence type="predicted"/>
<organism evidence="1 2">
    <name type="scientific">Dunaliella salina</name>
    <name type="common">Green alga</name>
    <name type="synonym">Protococcus salinus</name>
    <dbReference type="NCBI Taxonomy" id="3046"/>
    <lineage>
        <taxon>Eukaryota</taxon>
        <taxon>Viridiplantae</taxon>
        <taxon>Chlorophyta</taxon>
        <taxon>core chlorophytes</taxon>
        <taxon>Chlorophyceae</taxon>
        <taxon>CS clade</taxon>
        <taxon>Chlamydomonadales</taxon>
        <taxon>Dunaliellaceae</taxon>
        <taxon>Dunaliella</taxon>
    </lineage>
</organism>
<comment type="caution">
    <text evidence="1">The sequence shown here is derived from an EMBL/GenBank/DDBJ whole genome shotgun (WGS) entry which is preliminary data.</text>
</comment>
<gene>
    <name evidence="1" type="ORF">DUNSADRAFT_7716</name>
</gene>
<feature type="non-terminal residue" evidence="1">
    <location>
        <position position="1"/>
    </location>
</feature>
<protein>
    <submittedName>
        <fullName evidence="1">Uncharacterized protein</fullName>
    </submittedName>
</protein>
<accession>A0ABQ7GKU5</accession>
<name>A0ABQ7GKU5_DUNSA</name>
<sequence length="137" mass="15767">DAQREELEPPCRGGPYDRVLAVPAHVLAQSFFHPDRPSAQVRVRELQKELKAVRADKVRACCFINEQACFGREQKMLMKGFALFGPKAVCTGRAWEKWHECTYGIGQLYRCVKWTVQWWDPSRMAPFRNLPGELEGS</sequence>
<evidence type="ECO:0000313" key="1">
    <source>
        <dbReference type="EMBL" id="KAF5835227.1"/>
    </source>
</evidence>
<dbReference type="EMBL" id="MU069716">
    <property type="protein sequence ID" value="KAF5835227.1"/>
    <property type="molecule type" value="Genomic_DNA"/>
</dbReference>
<dbReference type="Proteomes" id="UP000815325">
    <property type="component" value="Unassembled WGS sequence"/>
</dbReference>
<evidence type="ECO:0000313" key="2">
    <source>
        <dbReference type="Proteomes" id="UP000815325"/>
    </source>
</evidence>
<keyword evidence="2" id="KW-1185">Reference proteome</keyword>
<reference evidence="1" key="1">
    <citation type="submission" date="2017-08" db="EMBL/GenBank/DDBJ databases">
        <authorList>
            <person name="Polle J.E."/>
            <person name="Barry K."/>
            <person name="Cushman J."/>
            <person name="Schmutz J."/>
            <person name="Tran D."/>
            <person name="Hathwaick L.T."/>
            <person name="Yim W.C."/>
            <person name="Jenkins J."/>
            <person name="Mckie-Krisberg Z.M."/>
            <person name="Prochnik S."/>
            <person name="Lindquist E."/>
            <person name="Dockter R.B."/>
            <person name="Adam C."/>
            <person name="Molina H."/>
            <person name="Bunkerborg J."/>
            <person name="Jin E."/>
            <person name="Buchheim M."/>
            <person name="Magnuson J."/>
        </authorList>
    </citation>
    <scope>NUCLEOTIDE SEQUENCE</scope>
    <source>
        <strain evidence="1">CCAP 19/18</strain>
    </source>
</reference>